<evidence type="ECO:0000313" key="3">
    <source>
        <dbReference type="EMBL" id="KAK3311957.1"/>
    </source>
</evidence>
<reference evidence="3" key="1">
    <citation type="journal article" date="2023" name="Mol. Phylogenet. Evol.">
        <title>Genome-scale phylogeny and comparative genomics of the fungal order Sordariales.</title>
        <authorList>
            <person name="Hensen N."/>
            <person name="Bonometti L."/>
            <person name="Westerberg I."/>
            <person name="Brannstrom I.O."/>
            <person name="Guillou S."/>
            <person name="Cros-Aarteil S."/>
            <person name="Calhoun S."/>
            <person name="Haridas S."/>
            <person name="Kuo A."/>
            <person name="Mondo S."/>
            <person name="Pangilinan J."/>
            <person name="Riley R."/>
            <person name="LaButti K."/>
            <person name="Andreopoulos B."/>
            <person name="Lipzen A."/>
            <person name="Chen C."/>
            <person name="Yan M."/>
            <person name="Daum C."/>
            <person name="Ng V."/>
            <person name="Clum A."/>
            <person name="Steindorff A."/>
            <person name="Ohm R.A."/>
            <person name="Martin F."/>
            <person name="Silar P."/>
            <person name="Natvig D.O."/>
            <person name="Lalanne C."/>
            <person name="Gautier V."/>
            <person name="Ament-Velasquez S.L."/>
            <person name="Kruys A."/>
            <person name="Hutchinson M.I."/>
            <person name="Powell A.J."/>
            <person name="Barry K."/>
            <person name="Miller A.N."/>
            <person name="Grigoriev I.V."/>
            <person name="Debuchy R."/>
            <person name="Gladieux P."/>
            <person name="Hiltunen Thoren M."/>
            <person name="Johannesson H."/>
        </authorList>
    </citation>
    <scope>NUCLEOTIDE SEQUENCE</scope>
    <source>
        <strain evidence="3">CBS 118394</strain>
    </source>
</reference>
<dbReference type="EMBL" id="JAUEDM010000010">
    <property type="protein sequence ID" value="KAK3311957.1"/>
    <property type="molecule type" value="Genomic_DNA"/>
</dbReference>
<feature type="domain" description="NTF2-like" evidence="2">
    <location>
        <begin position="43"/>
        <end position="180"/>
    </location>
</feature>
<dbReference type="Pfam" id="PF26534">
    <property type="entry name" value="NTF2_7"/>
    <property type="match status" value="1"/>
</dbReference>
<accession>A0AAE0LY28</accession>
<organism evidence="3 4">
    <name type="scientific">Apodospora peruviana</name>
    <dbReference type="NCBI Taxonomy" id="516989"/>
    <lineage>
        <taxon>Eukaryota</taxon>
        <taxon>Fungi</taxon>
        <taxon>Dikarya</taxon>
        <taxon>Ascomycota</taxon>
        <taxon>Pezizomycotina</taxon>
        <taxon>Sordariomycetes</taxon>
        <taxon>Sordariomycetidae</taxon>
        <taxon>Sordariales</taxon>
        <taxon>Lasiosphaeriaceae</taxon>
        <taxon>Apodospora</taxon>
    </lineage>
</organism>
<feature type="signal peptide" evidence="1">
    <location>
        <begin position="1"/>
        <end position="19"/>
    </location>
</feature>
<feature type="chain" id="PRO_5041996136" description="NTF2-like domain-containing protein" evidence="1">
    <location>
        <begin position="20"/>
        <end position="191"/>
    </location>
</feature>
<evidence type="ECO:0000256" key="1">
    <source>
        <dbReference type="SAM" id="SignalP"/>
    </source>
</evidence>
<gene>
    <name evidence="3" type="ORF">B0H66DRAFT_538905</name>
</gene>
<dbReference type="InterPro" id="IPR058645">
    <property type="entry name" value="NTF2-like_dom_7"/>
</dbReference>
<keyword evidence="1" id="KW-0732">Signal</keyword>
<protein>
    <recommendedName>
        <fullName evidence="2">NTF2-like domain-containing protein</fullName>
    </recommendedName>
</protein>
<name>A0AAE0LY28_9PEZI</name>
<dbReference type="Proteomes" id="UP001283341">
    <property type="component" value="Unassembled WGS sequence"/>
</dbReference>
<evidence type="ECO:0000313" key="4">
    <source>
        <dbReference type="Proteomes" id="UP001283341"/>
    </source>
</evidence>
<proteinExistence type="predicted"/>
<sequence length="191" mass="20488">MHFRSLVAVALSAITVVAGSLDQRALCKVKPKVPGYPVDLGACLCDKQANFIVDKFKSILTNPDRTAAKTTAETLIAESYVEESDSINILAGYPLGGPSFASKQLFIDGVAAAPAIPSMDTLEVFHDCTRISWRWNVKGLGLNKYPVKGFNSFTVDPCTGQIKLSYIEFSSIAWGSDIGWTCTPPSGPPPS</sequence>
<dbReference type="AlphaFoldDB" id="A0AAE0LY28"/>
<keyword evidence="4" id="KW-1185">Reference proteome</keyword>
<reference evidence="3" key="2">
    <citation type="submission" date="2023-06" db="EMBL/GenBank/DDBJ databases">
        <authorList>
            <consortium name="Lawrence Berkeley National Laboratory"/>
            <person name="Haridas S."/>
            <person name="Hensen N."/>
            <person name="Bonometti L."/>
            <person name="Westerberg I."/>
            <person name="Brannstrom I.O."/>
            <person name="Guillou S."/>
            <person name="Cros-Aarteil S."/>
            <person name="Calhoun S."/>
            <person name="Kuo A."/>
            <person name="Mondo S."/>
            <person name="Pangilinan J."/>
            <person name="Riley R."/>
            <person name="Labutti K."/>
            <person name="Andreopoulos B."/>
            <person name="Lipzen A."/>
            <person name="Chen C."/>
            <person name="Yanf M."/>
            <person name="Daum C."/>
            <person name="Ng V."/>
            <person name="Clum A."/>
            <person name="Steindorff A."/>
            <person name="Ohm R."/>
            <person name="Martin F."/>
            <person name="Silar P."/>
            <person name="Natvig D."/>
            <person name="Lalanne C."/>
            <person name="Gautier V."/>
            <person name="Ament-Velasquez S.L."/>
            <person name="Kruys A."/>
            <person name="Hutchinson M.I."/>
            <person name="Powell A.J."/>
            <person name="Barry K."/>
            <person name="Miller A.N."/>
            <person name="Grigoriev I.V."/>
            <person name="Debuchy R."/>
            <person name="Gladieux P."/>
            <person name="Thoren M.H."/>
            <person name="Johannesson H."/>
        </authorList>
    </citation>
    <scope>NUCLEOTIDE SEQUENCE</scope>
    <source>
        <strain evidence="3">CBS 118394</strain>
    </source>
</reference>
<evidence type="ECO:0000259" key="2">
    <source>
        <dbReference type="Pfam" id="PF26534"/>
    </source>
</evidence>
<comment type="caution">
    <text evidence="3">The sequence shown here is derived from an EMBL/GenBank/DDBJ whole genome shotgun (WGS) entry which is preliminary data.</text>
</comment>